<gene>
    <name evidence="1" type="ORF">KL86CLO1_13222</name>
</gene>
<accession>A0A212KI03</accession>
<protein>
    <submittedName>
        <fullName evidence="1">Uncharacterized protein</fullName>
    </submittedName>
</protein>
<evidence type="ECO:0000313" key="1">
    <source>
        <dbReference type="EMBL" id="SBW11282.1"/>
    </source>
</evidence>
<organism evidence="1">
    <name type="scientific">uncultured Eubacteriales bacterium</name>
    <dbReference type="NCBI Taxonomy" id="172733"/>
    <lineage>
        <taxon>Bacteria</taxon>
        <taxon>Bacillati</taxon>
        <taxon>Bacillota</taxon>
        <taxon>Clostridia</taxon>
        <taxon>Eubacteriales</taxon>
        <taxon>environmental samples</taxon>
    </lineage>
</organism>
<dbReference type="EMBL" id="FLUN01000001">
    <property type="protein sequence ID" value="SBW11282.1"/>
    <property type="molecule type" value="Genomic_DNA"/>
</dbReference>
<dbReference type="AlphaFoldDB" id="A0A212KI03"/>
<sequence length="99" mass="11326">MKGFDPILLQRVLSGALRKLFLRLLTPPNRGIDDPERLLYLSFRAVLHIFTPPISLSLSYQQRFNNGAANLAKCKPDSTNRGREMPFSAVDAFPYKRYN</sequence>
<proteinExistence type="predicted"/>
<name>A0A212KI03_9FIRM</name>
<reference evidence="1" key="1">
    <citation type="submission" date="2016-04" db="EMBL/GenBank/DDBJ databases">
        <authorList>
            <person name="Evans L.H."/>
            <person name="Alamgir A."/>
            <person name="Owens N."/>
            <person name="Weber N.D."/>
            <person name="Virtaneva K."/>
            <person name="Barbian K."/>
            <person name="Babar A."/>
            <person name="Rosenke K."/>
        </authorList>
    </citation>
    <scope>NUCLEOTIDE SEQUENCE</scope>
    <source>
        <strain evidence="1">86</strain>
    </source>
</reference>